<dbReference type="InterPro" id="IPR036554">
    <property type="entry name" value="GHMP_kinase_C_sf"/>
</dbReference>
<gene>
    <name evidence="14 16" type="primary">aroK</name>
    <name evidence="16" type="ORF">NFRAN_0121</name>
</gene>
<dbReference type="NCBIfam" id="TIGR01920">
    <property type="entry name" value="Shik_kin_archae"/>
    <property type="match status" value="1"/>
</dbReference>
<dbReference type="GeneID" id="39419713"/>
<evidence type="ECO:0000256" key="7">
    <source>
        <dbReference type="ARBA" id="ARBA00022605"/>
    </source>
</evidence>
<evidence type="ECO:0000256" key="13">
    <source>
        <dbReference type="ARBA" id="ARBA00048567"/>
    </source>
</evidence>
<dbReference type="InterPro" id="IPR020568">
    <property type="entry name" value="Ribosomal_Su5_D2-typ_SF"/>
</dbReference>
<evidence type="ECO:0000313" key="16">
    <source>
        <dbReference type="EMBL" id="VFJ12442.1"/>
    </source>
</evidence>
<comment type="pathway">
    <text evidence="2 14">Metabolic intermediate biosynthesis; chorismate biosynthesis; chorismate from D-erythrose 4-phosphate and phosphoenolpyruvate: step 5/7.</text>
</comment>
<keyword evidence="12 14" id="KW-0057">Aromatic amino acid biosynthesis</keyword>
<dbReference type="GO" id="GO:0009073">
    <property type="term" value="P:aromatic amino acid family biosynthetic process"/>
    <property type="evidence" value="ECO:0007669"/>
    <property type="project" value="UniProtKB-KW"/>
</dbReference>
<evidence type="ECO:0000256" key="8">
    <source>
        <dbReference type="ARBA" id="ARBA00022679"/>
    </source>
</evidence>
<dbReference type="KEGG" id="nfn:NFRAN_0121"/>
<dbReference type="GO" id="GO:0008652">
    <property type="term" value="P:amino acid biosynthetic process"/>
    <property type="evidence" value="ECO:0007669"/>
    <property type="project" value="UniProtKB-KW"/>
</dbReference>
<keyword evidence="8 14" id="KW-0808">Transferase</keyword>
<accession>A0A484I8Y1</accession>
<dbReference type="EMBL" id="LR216287">
    <property type="protein sequence ID" value="VFJ12442.1"/>
    <property type="molecule type" value="Genomic_DNA"/>
</dbReference>
<evidence type="ECO:0000256" key="14">
    <source>
        <dbReference type="HAMAP-Rule" id="MF_00370"/>
    </source>
</evidence>
<keyword evidence="11 14" id="KW-0067">ATP-binding</keyword>
<evidence type="ECO:0000256" key="12">
    <source>
        <dbReference type="ARBA" id="ARBA00023141"/>
    </source>
</evidence>
<proteinExistence type="inferred from homology"/>
<comment type="similarity">
    <text evidence="3 14">Belongs to the GHMP kinase family. Archaeal shikimate kinase subfamily.</text>
</comment>
<dbReference type="Proteomes" id="UP000294299">
    <property type="component" value="Chromosome NFRAN"/>
</dbReference>
<dbReference type="PANTHER" id="PTHR20861:SF3">
    <property type="entry name" value="SHIKIMATE KINASE"/>
    <property type="match status" value="1"/>
</dbReference>
<organism evidence="16 17">
    <name type="scientific">Candidatus Nitrosocosmicus franklandianus</name>
    <dbReference type="NCBI Taxonomy" id="1798806"/>
    <lineage>
        <taxon>Archaea</taxon>
        <taxon>Nitrososphaerota</taxon>
        <taxon>Nitrososphaeria</taxon>
        <taxon>Nitrososphaerales</taxon>
        <taxon>Nitrososphaeraceae</taxon>
        <taxon>Candidatus Nitrosocosmicus</taxon>
    </lineage>
</organism>
<keyword evidence="9 14" id="KW-0547">Nucleotide-binding</keyword>
<reference evidence="16 17" key="1">
    <citation type="submission" date="2019-02" db="EMBL/GenBank/DDBJ databases">
        <authorList>
            <person name="Lehtovirta-Morley E L."/>
        </authorList>
    </citation>
    <scope>NUCLEOTIDE SEQUENCE [LARGE SCALE GENOMIC DNA]</scope>
    <source>
        <strain evidence="16">NFRAN1</strain>
    </source>
</reference>
<dbReference type="UniPathway" id="UPA00053">
    <property type="reaction ID" value="UER00088"/>
</dbReference>
<evidence type="ECO:0000256" key="6">
    <source>
        <dbReference type="ARBA" id="ARBA00022490"/>
    </source>
</evidence>
<dbReference type="EC" id="2.7.1.71" evidence="4 14"/>
<keyword evidence="17" id="KW-1185">Reference proteome</keyword>
<name>A0A484I8Y1_9ARCH</name>
<dbReference type="AlphaFoldDB" id="A0A484I8Y1"/>
<dbReference type="GO" id="GO:0005524">
    <property type="term" value="F:ATP binding"/>
    <property type="evidence" value="ECO:0007669"/>
    <property type="project" value="UniProtKB-UniRule"/>
</dbReference>
<dbReference type="RefSeq" id="WP_134482579.1">
    <property type="nucleotide sequence ID" value="NZ_LR216287.1"/>
</dbReference>
<evidence type="ECO:0000256" key="5">
    <source>
        <dbReference type="ARBA" id="ARBA00013853"/>
    </source>
</evidence>
<dbReference type="GO" id="GO:0004765">
    <property type="term" value="F:shikimate kinase activity"/>
    <property type="evidence" value="ECO:0007669"/>
    <property type="project" value="UniProtKB-UniRule"/>
</dbReference>
<dbReference type="Gene3D" id="3.30.230.10">
    <property type="match status" value="1"/>
</dbReference>
<protein>
    <recommendedName>
        <fullName evidence="5 14">Shikimate kinase</fullName>
        <shortName evidence="14">SK</shortName>
        <ecNumber evidence="4 14">2.7.1.71</ecNumber>
    </recommendedName>
</protein>
<evidence type="ECO:0000256" key="1">
    <source>
        <dbReference type="ARBA" id="ARBA00004496"/>
    </source>
</evidence>
<evidence type="ECO:0000259" key="15">
    <source>
        <dbReference type="Pfam" id="PF00288"/>
    </source>
</evidence>
<dbReference type="OrthoDB" id="9602at2157"/>
<dbReference type="GO" id="GO:0009423">
    <property type="term" value="P:chorismate biosynthetic process"/>
    <property type="evidence" value="ECO:0007669"/>
    <property type="project" value="UniProtKB-UniRule"/>
</dbReference>
<evidence type="ECO:0000256" key="3">
    <source>
        <dbReference type="ARBA" id="ARBA00010202"/>
    </source>
</evidence>
<keyword evidence="6 14" id="KW-0963">Cytoplasm</keyword>
<keyword evidence="7 14" id="KW-0028">Amino-acid biosynthesis</keyword>
<evidence type="ECO:0000256" key="11">
    <source>
        <dbReference type="ARBA" id="ARBA00022840"/>
    </source>
</evidence>
<dbReference type="SUPFAM" id="SSF55060">
    <property type="entry name" value="GHMP Kinase, C-terminal domain"/>
    <property type="match status" value="1"/>
</dbReference>
<evidence type="ECO:0000256" key="4">
    <source>
        <dbReference type="ARBA" id="ARBA00012154"/>
    </source>
</evidence>
<comment type="subcellular location">
    <subcellularLocation>
        <location evidence="1 14">Cytoplasm</location>
    </subcellularLocation>
</comment>
<keyword evidence="10 14" id="KW-0418">Kinase</keyword>
<evidence type="ECO:0000256" key="9">
    <source>
        <dbReference type="ARBA" id="ARBA00022741"/>
    </source>
</evidence>
<dbReference type="InterPro" id="IPR010189">
    <property type="entry name" value="SK_arc"/>
</dbReference>
<sequence length="280" mass="30474">MALSATATMYGAVSIVNAIATGKGSTLGISLKVTVKISLEPGHAGISRNFANDKLVNRIIRSILPSNVLKNHFISINLISEIPAGWGLKSSSAVSNAVSLACHKLLNDEIYDRSVLKTAVNASLWSGVSITGAYDDACGCYYGGLVLTDNYYKRLIRRDPVNRDLDVIIFLPSGVARGEVKYLSYHKELFHHAFRLALRGDYWKAMNLNGVVINSVLYNNYLPLLKALENNCLGVSYSGNGPAIAAVVHKDNAQNLKNSLEKFNGKIIHTNTNNHKSKVI</sequence>
<dbReference type="InterPro" id="IPR014721">
    <property type="entry name" value="Ribsml_uS5_D2-typ_fold_subgr"/>
</dbReference>
<dbReference type="SUPFAM" id="SSF54211">
    <property type="entry name" value="Ribosomal protein S5 domain 2-like"/>
    <property type="match status" value="1"/>
</dbReference>
<dbReference type="Gene3D" id="3.30.70.890">
    <property type="entry name" value="GHMP kinase, C-terminal domain"/>
    <property type="match status" value="1"/>
</dbReference>
<dbReference type="InterPro" id="IPR006204">
    <property type="entry name" value="GHMP_kinase_N_dom"/>
</dbReference>
<evidence type="ECO:0000313" key="17">
    <source>
        <dbReference type="Proteomes" id="UP000294299"/>
    </source>
</evidence>
<evidence type="ECO:0000256" key="10">
    <source>
        <dbReference type="ARBA" id="ARBA00022777"/>
    </source>
</evidence>
<dbReference type="PIRSF" id="PIRSF005758">
    <property type="entry name" value="Shikimt_kin_arch"/>
    <property type="match status" value="1"/>
</dbReference>
<dbReference type="GO" id="GO:0005737">
    <property type="term" value="C:cytoplasm"/>
    <property type="evidence" value="ECO:0007669"/>
    <property type="project" value="UniProtKB-SubCell"/>
</dbReference>
<feature type="domain" description="GHMP kinase N-terminal" evidence="15">
    <location>
        <begin position="72"/>
        <end position="144"/>
    </location>
</feature>
<feature type="binding site" evidence="14">
    <location>
        <begin position="83"/>
        <end position="93"/>
    </location>
    <ligand>
        <name>ATP</name>
        <dbReference type="ChEBI" id="CHEBI:30616"/>
    </ligand>
</feature>
<dbReference type="Pfam" id="PF00288">
    <property type="entry name" value="GHMP_kinases_N"/>
    <property type="match status" value="1"/>
</dbReference>
<dbReference type="HAMAP" id="MF_00370">
    <property type="entry name" value="Shik_kinase_arch"/>
    <property type="match status" value="1"/>
</dbReference>
<dbReference type="PANTHER" id="PTHR20861">
    <property type="entry name" value="HOMOSERINE/4-DIPHOSPHOCYTIDYL-2-C-METHYL-D-ERYTHRITOL KINASE"/>
    <property type="match status" value="1"/>
</dbReference>
<evidence type="ECO:0000256" key="2">
    <source>
        <dbReference type="ARBA" id="ARBA00004842"/>
    </source>
</evidence>
<comment type="catalytic activity">
    <reaction evidence="13 14">
        <text>shikimate + ATP = 3-phosphoshikimate + ADP + H(+)</text>
        <dbReference type="Rhea" id="RHEA:13121"/>
        <dbReference type="ChEBI" id="CHEBI:15378"/>
        <dbReference type="ChEBI" id="CHEBI:30616"/>
        <dbReference type="ChEBI" id="CHEBI:36208"/>
        <dbReference type="ChEBI" id="CHEBI:145989"/>
        <dbReference type="ChEBI" id="CHEBI:456216"/>
        <dbReference type="EC" id="2.7.1.71"/>
    </reaction>
</comment>